<evidence type="ECO:0000256" key="3">
    <source>
        <dbReference type="ARBA" id="ARBA00022833"/>
    </source>
</evidence>
<reference evidence="7 8" key="1">
    <citation type="submission" date="2022-05" db="EMBL/GenBank/DDBJ databases">
        <authorList>
            <consortium name="Genoscope - CEA"/>
            <person name="William W."/>
        </authorList>
    </citation>
    <scope>NUCLEOTIDE SEQUENCE [LARGE SCALE GENOMIC DNA]</scope>
</reference>
<feature type="domain" description="LIM zinc-binding" evidence="6">
    <location>
        <begin position="29"/>
        <end position="91"/>
    </location>
</feature>
<evidence type="ECO:0000256" key="1">
    <source>
        <dbReference type="ARBA" id="ARBA00022723"/>
    </source>
</evidence>
<evidence type="ECO:0000259" key="6">
    <source>
        <dbReference type="PROSITE" id="PS50023"/>
    </source>
</evidence>
<sequence>MLMNDHISLIGDKNNLHDKMEKGKPRELKVCAQCNKEIEGKFMLRALGQFWHEECLKCSYCSTQLTDLSFKFYLKGDLILCKRDYIRLFGATGVCSLCMKTIPPLEMVMRAREHIYHLDCFACQVCRYRFCVGDKFYLHFNTVLCEADYYDLSSFFNQLHHHI</sequence>
<proteinExistence type="predicted"/>
<dbReference type="Pfam" id="PF00412">
    <property type="entry name" value="LIM"/>
    <property type="match status" value="2"/>
</dbReference>
<dbReference type="InterPro" id="IPR050945">
    <property type="entry name" value="LMO_RBTN_TF"/>
</dbReference>
<dbReference type="EMBL" id="CALNXI010000273">
    <property type="protein sequence ID" value="CAH3023753.1"/>
    <property type="molecule type" value="Genomic_DNA"/>
</dbReference>
<evidence type="ECO:0000313" key="7">
    <source>
        <dbReference type="EMBL" id="CAH3023753.1"/>
    </source>
</evidence>
<keyword evidence="2" id="KW-0677">Repeat</keyword>
<dbReference type="PANTHER" id="PTHR45787:SF1">
    <property type="entry name" value="LIM ZINC-BINDING DOMAIN-CONTAINING PROTEIN"/>
    <property type="match status" value="1"/>
</dbReference>
<dbReference type="InterPro" id="IPR001781">
    <property type="entry name" value="Znf_LIM"/>
</dbReference>
<comment type="caution">
    <text evidence="7">The sequence shown here is derived from an EMBL/GenBank/DDBJ whole genome shotgun (WGS) entry which is preliminary data.</text>
</comment>
<dbReference type="SMART" id="SM00132">
    <property type="entry name" value="LIM"/>
    <property type="match status" value="2"/>
</dbReference>
<feature type="domain" description="LIM zinc-binding" evidence="6">
    <location>
        <begin position="93"/>
        <end position="155"/>
    </location>
</feature>
<keyword evidence="8" id="KW-1185">Reference proteome</keyword>
<evidence type="ECO:0000256" key="2">
    <source>
        <dbReference type="ARBA" id="ARBA00022737"/>
    </source>
</evidence>
<name>A0ABN8M5U0_9CNID</name>
<keyword evidence="3 5" id="KW-0862">Zinc</keyword>
<evidence type="ECO:0000256" key="4">
    <source>
        <dbReference type="ARBA" id="ARBA00023038"/>
    </source>
</evidence>
<gene>
    <name evidence="7" type="ORF">PEVE_00020347</name>
</gene>
<dbReference type="Proteomes" id="UP001159427">
    <property type="component" value="Unassembled WGS sequence"/>
</dbReference>
<dbReference type="PANTHER" id="PTHR45787">
    <property type="entry name" value="LD11652P"/>
    <property type="match status" value="1"/>
</dbReference>
<protein>
    <recommendedName>
        <fullName evidence="6">LIM zinc-binding domain-containing protein</fullName>
    </recommendedName>
</protein>
<evidence type="ECO:0000256" key="5">
    <source>
        <dbReference type="PROSITE-ProRule" id="PRU00125"/>
    </source>
</evidence>
<keyword evidence="1 5" id="KW-0479">Metal-binding</keyword>
<dbReference type="SUPFAM" id="SSF57716">
    <property type="entry name" value="Glucocorticoid receptor-like (DNA-binding domain)"/>
    <property type="match status" value="2"/>
</dbReference>
<evidence type="ECO:0000313" key="8">
    <source>
        <dbReference type="Proteomes" id="UP001159427"/>
    </source>
</evidence>
<accession>A0ABN8M5U0</accession>
<dbReference type="PROSITE" id="PS50023">
    <property type="entry name" value="LIM_DOMAIN_2"/>
    <property type="match status" value="2"/>
</dbReference>
<organism evidence="7 8">
    <name type="scientific">Porites evermanni</name>
    <dbReference type="NCBI Taxonomy" id="104178"/>
    <lineage>
        <taxon>Eukaryota</taxon>
        <taxon>Metazoa</taxon>
        <taxon>Cnidaria</taxon>
        <taxon>Anthozoa</taxon>
        <taxon>Hexacorallia</taxon>
        <taxon>Scleractinia</taxon>
        <taxon>Fungiina</taxon>
        <taxon>Poritidae</taxon>
        <taxon>Porites</taxon>
    </lineage>
</organism>
<dbReference type="PROSITE" id="PS00478">
    <property type="entry name" value="LIM_DOMAIN_1"/>
    <property type="match status" value="2"/>
</dbReference>
<dbReference type="Gene3D" id="2.10.110.10">
    <property type="entry name" value="Cysteine Rich Protein"/>
    <property type="match status" value="2"/>
</dbReference>
<keyword evidence="4 5" id="KW-0440">LIM domain</keyword>